<keyword evidence="2" id="KW-1185">Reference proteome</keyword>
<organism evidence="1 2">
    <name type="scientific">Neurospora tetraspora</name>
    <dbReference type="NCBI Taxonomy" id="94610"/>
    <lineage>
        <taxon>Eukaryota</taxon>
        <taxon>Fungi</taxon>
        <taxon>Dikarya</taxon>
        <taxon>Ascomycota</taxon>
        <taxon>Pezizomycotina</taxon>
        <taxon>Sordariomycetes</taxon>
        <taxon>Sordariomycetidae</taxon>
        <taxon>Sordariales</taxon>
        <taxon>Sordariaceae</taxon>
        <taxon>Neurospora</taxon>
    </lineage>
</organism>
<accession>A0AAE0MW91</accession>
<proteinExistence type="predicted"/>
<protein>
    <submittedName>
        <fullName evidence="1">Uncharacterized protein</fullName>
    </submittedName>
</protein>
<name>A0AAE0MW91_9PEZI</name>
<dbReference type="Proteomes" id="UP001278500">
    <property type="component" value="Unassembled WGS sequence"/>
</dbReference>
<dbReference type="EMBL" id="JAUEPP010000001">
    <property type="protein sequence ID" value="KAK3355235.1"/>
    <property type="molecule type" value="Genomic_DNA"/>
</dbReference>
<gene>
    <name evidence="1" type="ORF">B0H65DRAFT_451239</name>
</gene>
<evidence type="ECO:0000313" key="2">
    <source>
        <dbReference type="Proteomes" id="UP001278500"/>
    </source>
</evidence>
<dbReference type="AlphaFoldDB" id="A0AAE0MW91"/>
<comment type="caution">
    <text evidence="1">The sequence shown here is derived from an EMBL/GenBank/DDBJ whole genome shotgun (WGS) entry which is preliminary data.</text>
</comment>
<dbReference type="RefSeq" id="XP_062686613.1">
    <property type="nucleotide sequence ID" value="XM_062826043.1"/>
</dbReference>
<reference evidence="1" key="1">
    <citation type="journal article" date="2023" name="Mol. Phylogenet. Evol.">
        <title>Genome-scale phylogeny and comparative genomics of the fungal order Sordariales.</title>
        <authorList>
            <person name="Hensen N."/>
            <person name="Bonometti L."/>
            <person name="Westerberg I."/>
            <person name="Brannstrom I.O."/>
            <person name="Guillou S."/>
            <person name="Cros-Aarteil S."/>
            <person name="Calhoun S."/>
            <person name="Haridas S."/>
            <person name="Kuo A."/>
            <person name="Mondo S."/>
            <person name="Pangilinan J."/>
            <person name="Riley R."/>
            <person name="LaButti K."/>
            <person name="Andreopoulos B."/>
            <person name="Lipzen A."/>
            <person name="Chen C."/>
            <person name="Yan M."/>
            <person name="Daum C."/>
            <person name="Ng V."/>
            <person name="Clum A."/>
            <person name="Steindorff A."/>
            <person name="Ohm R.A."/>
            <person name="Martin F."/>
            <person name="Silar P."/>
            <person name="Natvig D.O."/>
            <person name="Lalanne C."/>
            <person name="Gautier V."/>
            <person name="Ament-Velasquez S.L."/>
            <person name="Kruys A."/>
            <person name="Hutchinson M.I."/>
            <person name="Powell A.J."/>
            <person name="Barry K."/>
            <person name="Miller A.N."/>
            <person name="Grigoriev I.V."/>
            <person name="Debuchy R."/>
            <person name="Gladieux P."/>
            <person name="Hiltunen Thoren M."/>
            <person name="Johannesson H."/>
        </authorList>
    </citation>
    <scope>NUCLEOTIDE SEQUENCE</scope>
    <source>
        <strain evidence="1">CBS 560.94</strain>
    </source>
</reference>
<sequence length="247" mass="27614">MIFTRQNQNEAQPSRVTRTLPEVQVHFFQHDLLRQSAARQHVFPETAGDAVQRHLSEVRDLRLVRVLIRRNGAGAGDDDAVAEAVSDAVAGGGYAEGREGVETELTWREQGEKERREEMVSGLARWSKDLVRRGVPTNWVREVVVGLAGRVERGAVDVNGEEEELEVVTSRVDDEEEGVDEGAVEGQIIEAMDSFARNIWGASRGVLGMARRGVGELLAQFRGEGEGEEEEWDLVEFPDQRGRGRWR</sequence>
<evidence type="ECO:0000313" key="1">
    <source>
        <dbReference type="EMBL" id="KAK3355235.1"/>
    </source>
</evidence>
<reference evidence="1" key="2">
    <citation type="submission" date="2023-06" db="EMBL/GenBank/DDBJ databases">
        <authorList>
            <consortium name="Lawrence Berkeley National Laboratory"/>
            <person name="Haridas S."/>
            <person name="Hensen N."/>
            <person name="Bonometti L."/>
            <person name="Westerberg I."/>
            <person name="Brannstrom I.O."/>
            <person name="Guillou S."/>
            <person name="Cros-Aarteil S."/>
            <person name="Calhoun S."/>
            <person name="Kuo A."/>
            <person name="Mondo S."/>
            <person name="Pangilinan J."/>
            <person name="Riley R."/>
            <person name="Labutti K."/>
            <person name="Andreopoulos B."/>
            <person name="Lipzen A."/>
            <person name="Chen C."/>
            <person name="Yanf M."/>
            <person name="Daum C."/>
            <person name="Ng V."/>
            <person name="Clum A."/>
            <person name="Steindorff A."/>
            <person name="Ohm R."/>
            <person name="Martin F."/>
            <person name="Silar P."/>
            <person name="Natvig D."/>
            <person name="Lalanne C."/>
            <person name="Gautier V."/>
            <person name="Ament-Velasquez S.L."/>
            <person name="Kruys A."/>
            <person name="Hutchinson M.I."/>
            <person name="Powell A.J."/>
            <person name="Barry K."/>
            <person name="Miller A.N."/>
            <person name="Grigoriev I.V."/>
            <person name="Debuchy R."/>
            <person name="Gladieux P."/>
            <person name="Thoren M.H."/>
            <person name="Johannesson H."/>
        </authorList>
    </citation>
    <scope>NUCLEOTIDE SEQUENCE</scope>
    <source>
        <strain evidence="1">CBS 560.94</strain>
    </source>
</reference>
<dbReference type="GeneID" id="87863197"/>